<evidence type="ECO:0000256" key="4">
    <source>
        <dbReference type="ARBA" id="ARBA00012438"/>
    </source>
</evidence>
<proteinExistence type="predicted"/>
<evidence type="ECO:0000256" key="3">
    <source>
        <dbReference type="ARBA" id="ARBA00004651"/>
    </source>
</evidence>
<evidence type="ECO:0000256" key="14">
    <source>
        <dbReference type="ARBA" id="ARBA00023136"/>
    </source>
</evidence>
<dbReference type="CDD" id="cd00082">
    <property type="entry name" value="HisKA"/>
    <property type="match status" value="1"/>
</dbReference>
<dbReference type="Gene3D" id="1.10.287.130">
    <property type="match status" value="1"/>
</dbReference>
<dbReference type="Proteomes" id="UP000284219">
    <property type="component" value="Unassembled WGS sequence"/>
</dbReference>
<dbReference type="Pfam" id="PF18698">
    <property type="entry name" value="HisK_sensor"/>
    <property type="match status" value="1"/>
</dbReference>
<feature type="domain" description="HAMP" evidence="17">
    <location>
        <begin position="198"/>
        <end position="250"/>
    </location>
</feature>
<dbReference type="FunFam" id="3.30.565.10:FF:000023">
    <property type="entry name" value="PAS domain-containing sensor histidine kinase"/>
    <property type="match status" value="1"/>
</dbReference>
<keyword evidence="5" id="KW-1003">Cell membrane</keyword>
<gene>
    <name evidence="18" type="ORF">BEP19_01625</name>
</gene>
<feature type="transmembrane region" description="Helical" evidence="15">
    <location>
        <begin position="177"/>
        <end position="196"/>
    </location>
</feature>
<dbReference type="SMART" id="SM00304">
    <property type="entry name" value="HAMP"/>
    <property type="match status" value="1"/>
</dbReference>
<evidence type="ECO:0000256" key="12">
    <source>
        <dbReference type="ARBA" id="ARBA00022989"/>
    </source>
</evidence>
<dbReference type="Pfam" id="PF00672">
    <property type="entry name" value="HAMP"/>
    <property type="match status" value="1"/>
</dbReference>
<dbReference type="InterPro" id="IPR004358">
    <property type="entry name" value="Sig_transdc_His_kin-like_C"/>
</dbReference>
<keyword evidence="8 15" id="KW-0812">Transmembrane</keyword>
<evidence type="ECO:0000256" key="6">
    <source>
        <dbReference type="ARBA" id="ARBA00022553"/>
    </source>
</evidence>
<dbReference type="Gene3D" id="6.10.340.10">
    <property type="match status" value="1"/>
</dbReference>
<dbReference type="Pfam" id="PF02518">
    <property type="entry name" value="HATPase_c"/>
    <property type="match status" value="1"/>
</dbReference>
<dbReference type="PROSITE" id="PS50109">
    <property type="entry name" value="HIS_KIN"/>
    <property type="match status" value="1"/>
</dbReference>
<dbReference type="CDD" id="cd00075">
    <property type="entry name" value="HATPase"/>
    <property type="match status" value="1"/>
</dbReference>
<evidence type="ECO:0000256" key="10">
    <source>
        <dbReference type="ARBA" id="ARBA00022777"/>
    </source>
</evidence>
<dbReference type="GO" id="GO:0000156">
    <property type="term" value="F:phosphorelay response regulator activity"/>
    <property type="evidence" value="ECO:0007669"/>
    <property type="project" value="TreeGrafter"/>
</dbReference>
<dbReference type="SUPFAM" id="SSF158472">
    <property type="entry name" value="HAMP domain-like"/>
    <property type="match status" value="1"/>
</dbReference>
<sequence>MVFWNSVVGKLWITIIGLVAVVLALLSLLLVQFLDRFYIQESSDNLQQLAVKIAEVIETHPDREHVETARDLLRAYQMNMIVTGLEGIEGVEAIGGSLLVDPALIIDNPHLKASERGQVGLVRSRFPIYIPENEQTQMKDLLAVSVPLRVSDEVGGSIYLYQVLDELSETTRETTIYILYAAAIGIILATIFAFFLSTRITNPLRQMKKAADSFAQGDFTTEISIRSKDEIGNLASTFNHMAKQLDEVIHALSREKEQLSSVLRSMVDGVITVDDKGNIMIANPPAEEMMKAVMFEQSGLEWSGAESSFVGSNLPEPFASFSCEVMKKEMETVTDITSQGRTWSVVMAPLYNKNQVRGAVAVLREMTKERQLDKLRKDFVSNVSHELRTPLAMLQGYSEAIIDDIATDPEETKELVQIIYEESVRMTRLVNDLLDLGRMESGFIELNKTEVSLIPLVDKIIKKFSVVGNEQQISVRAETTLNPGDHFLLDPDRIEQVFTNLIDNAFRHTEANGQVILSVALKEQGLFVDVKDTGSGIPEEDLPFVFERFYKADKARTRGQSGTGLGLSIVRQIVQAHGGQIAAHSKLGEGTTFSIHIPKNHLPT</sequence>
<dbReference type="InterPro" id="IPR005467">
    <property type="entry name" value="His_kinase_dom"/>
</dbReference>
<dbReference type="SMART" id="SM00388">
    <property type="entry name" value="HisKA"/>
    <property type="match status" value="1"/>
</dbReference>
<comment type="subcellular location">
    <subcellularLocation>
        <location evidence="3">Cell membrane</location>
        <topology evidence="3">Multi-pass membrane protein</topology>
    </subcellularLocation>
    <subcellularLocation>
        <location evidence="2">Membrane raft</location>
        <topology evidence="2">Multi-pass membrane protein</topology>
    </subcellularLocation>
</comment>
<dbReference type="PRINTS" id="PR00344">
    <property type="entry name" value="BCTRLSENSOR"/>
</dbReference>
<comment type="caution">
    <text evidence="18">The sequence shown here is derived from an EMBL/GenBank/DDBJ whole genome shotgun (WGS) entry which is preliminary data.</text>
</comment>
<evidence type="ECO:0000259" key="17">
    <source>
        <dbReference type="PROSITE" id="PS50885"/>
    </source>
</evidence>
<accession>A0A419SMZ3</accession>
<dbReference type="InterPro" id="IPR036097">
    <property type="entry name" value="HisK_dim/P_sf"/>
</dbReference>
<dbReference type="InterPro" id="IPR003661">
    <property type="entry name" value="HisK_dim/P_dom"/>
</dbReference>
<dbReference type="Gene3D" id="3.30.450.20">
    <property type="entry name" value="PAS domain"/>
    <property type="match status" value="1"/>
</dbReference>
<evidence type="ECO:0000256" key="13">
    <source>
        <dbReference type="ARBA" id="ARBA00023012"/>
    </source>
</evidence>
<feature type="domain" description="Histidine kinase" evidence="16">
    <location>
        <begin position="382"/>
        <end position="601"/>
    </location>
</feature>
<evidence type="ECO:0000256" key="9">
    <source>
        <dbReference type="ARBA" id="ARBA00022741"/>
    </source>
</evidence>
<dbReference type="PANTHER" id="PTHR42878">
    <property type="entry name" value="TWO-COMPONENT HISTIDINE KINASE"/>
    <property type="match status" value="1"/>
</dbReference>
<keyword evidence="13" id="KW-0902">Two-component regulatory system</keyword>
<keyword evidence="11" id="KW-0067">ATP-binding</keyword>
<dbReference type="GO" id="GO:0005524">
    <property type="term" value="F:ATP binding"/>
    <property type="evidence" value="ECO:0007669"/>
    <property type="project" value="UniProtKB-KW"/>
</dbReference>
<evidence type="ECO:0000256" key="5">
    <source>
        <dbReference type="ARBA" id="ARBA00022475"/>
    </source>
</evidence>
<dbReference type="SMART" id="SM00387">
    <property type="entry name" value="HATPase_c"/>
    <property type="match status" value="1"/>
</dbReference>
<dbReference type="FunFam" id="1.10.287.130:FF:000001">
    <property type="entry name" value="Two-component sensor histidine kinase"/>
    <property type="match status" value="1"/>
</dbReference>
<evidence type="ECO:0000256" key="7">
    <source>
        <dbReference type="ARBA" id="ARBA00022679"/>
    </source>
</evidence>
<evidence type="ECO:0000256" key="15">
    <source>
        <dbReference type="SAM" id="Phobius"/>
    </source>
</evidence>
<dbReference type="GO" id="GO:0000155">
    <property type="term" value="F:phosphorelay sensor kinase activity"/>
    <property type="evidence" value="ECO:0007669"/>
    <property type="project" value="InterPro"/>
</dbReference>
<dbReference type="InterPro" id="IPR035965">
    <property type="entry name" value="PAS-like_dom_sf"/>
</dbReference>
<dbReference type="Gene3D" id="3.30.565.10">
    <property type="entry name" value="Histidine kinase-like ATPase, C-terminal domain"/>
    <property type="match status" value="1"/>
</dbReference>
<dbReference type="CDD" id="cd06225">
    <property type="entry name" value="HAMP"/>
    <property type="match status" value="1"/>
</dbReference>
<keyword evidence="10" id="KW-0418">Kinase</keyword>
<dbReference type="InterPro" id="IPR050351">
    <property type="entry name" value="BphY/WalK/GraS-like"/>
</dbReference>
<dbReference type="InterPro" id="IPR041328">
    <property type="entry name" value="HisK_sensor"/>
</dbReference>
<keyword evidence="14 15" id="KW-0472">Membrane</keyword>
<evidence type="ECO:0000313" key="18">
    <source>
        <dbReference type="EMBL" id="RKD25668.1"/>
    </source>
</evidence>
<dbReference type="EC" id="2.7.13.3" evidence="4"/>
<dbReference type="AlphaFoldDB" id="A0A419SMZ3"/>
<keyword evidence="6" id="KW-0597">Phosphoprotein</keyword>
<evidence type="ECO:0000256" key="2">
    <source>
        <dbReference type="ARBA" id="ARBA00004314"/>
    </source>
</evidence>
<name>A0A419SMZ3_9BACL</name>
<evidence type="ECO:0000259" key="16">
    <source>
        <dbReference type="PROSITE" id="PS50109"/>
    </source>
</evidence>
<dbReference type="SUPFAM" id="SSF47384">
    <property type="entry name" value="Homodimeric domain of signal transducing histidine kinase"/>
    <property type="match status" value="1"/>
</dbReference>
<dbReference type="InterPro" id="IPR003660">
    <property type="entry name" value="HAMP_dom"/>
</dbReference>
<dbReference type="SUPFAM" id="SSF55785">
    <property type="entry name" value="PYP-like sensor domain (PAS domain)"/>
    <property type="match status" value="1"/>
</dbReference>
<protein>
    <recommendedName>
        <fullName evidence="4">histidine kinase</fullName>
        <ecNumber evidence="4">2.7.13.3</ecNumber>
    </recommendedName>
</protein>
<dbReference type="Pfam" id="PF00512">
    <property type="entry name" value="HisKA"/>
    <property type="match status" value="1"/>
</dbReference>
<feature type="transmembrane region" description="Helical" evidence="15">
    <location>
        <begin position="12"/>
        <end position="34"/>
    </location>
</feature>
<evidence type="ECO:0000256" key="11">
    <source>
        <dbReference type="ARBA" id="ARBA00022840"/>
    </source>
</evidence>
<dbReference type="OrthoDB" id="9813151at2"/>
<keyword evidence="9" id="KW-0547">Nucleotide-binding</keyword>
<keyword evidence="19" id="KW-1185">Reference proteome</keyword>
<dbReference type="GO" id="GO:0005886">
    <property type="term" value="C:plasma membrane"/>
    <property type="evidence" value="ECO:0007669"/>
    <property type="project" value="UniProtKB-SubCell"/>
</dbReference>
<dbReference type="SUPFAM" id="SSF55874">
    <property type="entry name" value="ATPase domain of HSP90 chaperone/DNA topoisomerase II/histidine kinase"/>
    <property type="match status" value="1"/>
</dbReference>
<reference evidence="18 19" key="1">
    <citation type="submission" date="2016-08" db="EMBL/GenBank/DDBJ databases">
        <title>Novel Firmicute Genomes.</title>
        <authorList>
            <person name="Poppleton D.I."/>
            <person name="Gribaldo S."/>
        </authorList>
    </citation>
    <scope>NUCLEOTIDE SEQUENCE [LARGE SCALE GENOMIC DNA]</scope>
    <source>
        <strain evidence="18 19">RAOx-1</strain>
    </source>
</reference>
<evidence type="ECO:0000313" key="19">
    <source>
        <dbReference type="Proteomes" id="UP000284219"/>
    </source>
</evidence>
<dbReference type="EMBL" id="MCHY01000006">
    <property type="protein sequence ID" value="RKD25668.1"/>
    <property type="molecule type" value="Genomic_DNA"/>
</dbReference>
<keyword evidence="12 15" id="KW-1133">Transmembrane helix</keyword>
<organism evidence="18 19">
    <name type="scientific">Ammoniphilus oxalaticus</name>
    <dbReference type="NCBI Taxonomy" id="66863"/>
    <lineage>
        <taxon>Bacteria</taxon>
        <taxon>Bacillati</taxon>
        <taxon>Bacillota</taxon>
        <taxon>Bacilli</taxon>
        <taxon>Bacillales</taxon>
        <taxon>Paenibacillaceae</taxon>
        <taxon>Aneurinibacillus group</taxon>
        <taxon>Ammoniphilus</taxon>
    </lineage>
</organism>
<dbReference type="PANTHER" id="PTHR42878:SF3">
    <property type="entry name" value="HISTIDINE PROTEIN KINASE SAES"/>
    <property type="match status" value="1"/>
</dbReference>
<dbReference type="InterPro" id="IPR036890">
    <property type="entry name" value="HATPase_C_sf"/>
</dbReference>
<dbReference type="InterPro" id="IPR003594">
    <property type="entry name" value="HATPase_dom"/>
</dbReference>
<keyword evidence="7" id="KW-0808">Transferase</keyword>
<dbReference type="GO" id="GO:0045121">
    <property type="term" value="C:membrane raft"/>
    <property type="evidence" value="ECO:0007669"/>
    <property type="project" value="UniProtKB-SubCell"/>
</dbReference>
<dbReference type="GO" id="GO:0030295">
    <property type="term" value="F:protein kinase activator activity"/>
    <property type="evidence" value="ECO:0007669"/>
    <property type="project" value="TreeGrafter"/>
</dbReference>
<comment type="catalytic activity">
    <reaction evidence="1">
        <text>ATP + protein L-histidine = ADP + protein N-phospho-L-histidine.</text>
        <dbReference type="EC" id="2.7.13.3"/>
    </reaction>
</comment>
<dbReference type="PROSITE" id="PS50885">
    <property type="entry name" value="HAMP"/>
    <property type="match status" value="1"/>
</dbReference>
<dbReference type="GO" id="GO:0007234">
    <property type="term" value="P:osmosensory signaling via phosphorelay pathway"/>
    <property type="evidence" value="ECO:0007669"/>
    <property type="project" value="TreeGrafter"/>
</dbReference>
<evidence type="ECO:0000256" key="8">
    <source>
        <dbReference type="ARBA" id="ARBA00022692"/>
    </source>
</evidence>
<evidence type="ECO:0000256" key="1">
    <source>
        <dbReference type="ARBA" id="ARBA00000085"/>
    </source>
</evidence>